<dbReference type="GO" id="GO:0051920">
    <property type="term" value="F:peroxiredoxin activity"/>
    <property type="evidence" value="ECO:0007669"/>
    <property type="project" value="InterPro"/>
</dbReference>
<gene>
    <name evidence="2" type="ORF">EBN03_20100</name>
</gene>
<protein>
    <submittedName>
        <fullName evidence="2">Carboxymuconolactone decarboxylase family protein</fullName>
    </submittedName>
</protein>
<name>A0A3M2L341_9NOCA</name>
<dbReference type="RefSeq" id="WP_122189596.1">
    <property type="nucleotide sequence ID" value="NZ_RFFH01000008.1"/>
</dbReference>
<dbReference type="Pfam" id="PF02627">
    <property type="entry name" value="CMD"/>
    <property type="match status" value="1"/>
</dbReference>
<keyword evidence="3" id="KW-1185">Reference proteome</keyword>
<evidence type="ECO:0000259" key="1">
    <source>
        <dbReference type="Pfam" id="PF02627"/>
    </source>
</evidence>
<proteinExistence type="predicted"/>
<dbReference type="PANTHER" id="PTHR35446:SF2">
    <property type="entry name" value="CARBOXYMUCONOLACTONE DECARBOXYLASE-LIKE DOMAIN-CONTAINING PROTEIN"/>
    <property type="match status" value="1"/>
</dbReference>
<reference evidence="2 3" key="1">
    <citation type="submission" date="2018-10" db="EMBL/GenBank/DDBJ databases">
        <title>Isolation from cow dung.</title>
        <authorList>
            <person name="Ling L."/>
        </authorList>
    </citation>
    <scope>NUCLEOTIDE SEQUENCE [LARGE SCALE GENOMIC DNA]</scope>
    <source>
        <strain evidence="2 3">NEAU-LL90</strain>
    </source>
</reference>
<dbReference type="InterPro" id="IPR003779">
    <property type="entry name" value="CMD-like"/>
</dbReference>
<dbReference type="PANTHER" id="PTHR35446">
    <property type="entry name" value="SI:CH211-175M2.5"/>
    <property type="match status" value="1"/>
</dbReference>
<dbReference type="NCBIfam" id="TIGR00778">
    <property type="entry name" value="ahpD_dom"/>
    <property type="match status" value="1"/>
</dbReference>
<dbReference type="AlphaFoldDB" id="A0A3M2L341"/>
<dbReference type="Gene3D" id="1.20.1290.10">
    <property type="entry name" value="AhpD-like"/>
    <property type="match status" value="1"/>
</dbReference>
<dbReference type="EMBL" id="RFFH01000008">
    <property type="protein sequence ID" value="RMI30933.1"/>
    <property type="molecule type" value="Genomic_DNA"/>
</dbReference>
<evidence type="ECO:0000313" key="3">
    <source>
        <dbReference type="Proteomes" id="UP000279275"/>
    </source>
</evidence>
<evidence type="ECO:0000313" key="2">
    <source>
        <dbReference type="EMBL" id="RMI30933.1"/>
    </source>
</evidence>
<feature type="domain" description="Carboxymuconolactone decarboxylase-like" evidence="1">
    <location>
        <begin position="17"/>
        <end position="102"/>
    </location>
</feature>
<dbReference type="OrthoDB" id="9801997at2"/>
<dbReference type="InterPro" id="IPR029032">
    <property type="entry name" value="AhpD-like"/>
</dbReference>
<organism evidence="2 3">
    <name type="scientific">Nocardia stercoris</name>
    <dbReference type="NCBI Taxonomy" id="2483361"/>
    <lineage>
        <taxon>Bacteria</taxon>
        <taxon>Bacillati</taxon>
        <taxon>Actinomycetota</taxon>
        <taxon>Actinomycetes</taxon>
        <taxon>Mycobacteriales</taxon>
        <taxon>Nocardiaceae</taxon>
        <taxon>Nocardia</taxon>
    </lineage>
</organism>
<accession>A0A3M2L341</accession>
<dbReference type="SUPFAM" id="SSF69118">
    <property type="entry name" value="AhpD-like"/>
    <property type="match status" value="1"/>
</dbReference>
<sequence>MDGYRAEDRIWIDKQEPEVYAALAAVHTAVRAAAHRAGLDERLVELINVRVSQINGCPFCLNLHTKAALVAGATQQQLDVLAGWRRTTLFTEIEEAALALAETTTELPREDKIDREYALARQYMSDSQAATVVWIATTMGAFNRVSIMSRHPVRPRKEK</sequence>
<comment type="caution">
    <text evidence="2">The sequence shown here is derived from an EMBL/GenBank/DDBJ whole genome shotgun (WGS) entry which is preliminary data.</text>
</comment>
<dbReference type="Proteomes" id="UP000279275">
    <property type="component" value="Unassembled WGS sequence"/>
</dbReference>
<dbReference type="InterPro" id="IPR004675">
    <property type="entry name" value="AhpD_core"/>
</dbReference>